<evidence type="ECO:0000313" key="3">
    <source>
        <dbReference type="Proteomes" id="UP001642484"/>
    </source>
</evidence>
<proteinExistence type="predicted"/>
<sequence length="877" mass="98608">MCILGRTTVSKASTLARSSDSVIEHTELDVRKFVLHSDATLRDNHRHLAAQSVVLNKSQFSSLQQRLGINYCPRGLLALDTVQACGFSVTEGLCYDWMHCYMVSGLFHLEVTLLLGALAGAGIRQEEVHQYVSTFVWPSWIGGRAVDATKVLEKKVDLSKDKFKSSASEGLSLYPVLLEFLRCLDPRRVTEKVAAARKVFQHLCGVMDLLLLAANAGRVAPRSLQNAITLHFMEFTQVYGKDFLPPKAHFAMHLPWSLEKHGFLPSCFVQERRHKELKRYANQTATGVPGVERSVLEEVTLSHTMDLEQYNGHGELDLVKGKEASGELHAAFCKAHQLLVAPGLTVGRSVTFGLGKRSVAVGDVVEIMDGTSLGRICQVKCCFVKFEATVFSLVSVWDDVDVKSSSCRPMENQVWVEASRIACCCIHRATPEGLCTVIPIRSEDGRFAEGFEQTLMRSWGVCNRDHVVRFHHGASEAMGLSDKLRLDTTLEEIAPSWRGLAEQFIVMGEQFMGTWVPITDFIHQVTGENHAAPNSHPELVPVWAEAASLRTTLDRAVRFIPVSFIEVTRLHFGLSTNTISGVVDLENPLEEGRYYLGWWSGAYLFPVTLQTIEFSEEKPEDGVQHLSVLRGRDKDGKRIYLDVSVQYRLSKDKVGQIYKEMLTFYEDIYISELRDALSKACNYFAIADAWESYLNVTDVMKSACDVALAKYHATCWGLQLWGIRLESKYESALIRTQVRKQAQRTEQNRKLHTVVRAQTEVLLASYRRNKTVIEAQGEADRFLIEEEAKARAEQRWMNAQSEALEIVRRSVKLRNETEMNSDQLIRYQKLVMLSNKSSTNFIVKGSSDLDVSRAREIKQVAQGSLSGSDPLLVKELE</sequence>
<evidence type="ECO:0000259" key="1">
    <source>
        <dbReference type="Pfam" id="PF01145"/>
    </source>
</evidence>
<dbReference type="InterPro" id="IPR001107">
    <property type="entry name" value="Band_7"/>
</dbReference>
<feature type="domain" description="Band 7" evidence="1">
    <location>
        <begin position="585"/>
        <end position="749"/>
    </location>
</feature>
<keyword evidence="3" id="KW-1185">Reference proteome</keyword>
<dbReference type="EMBL" id="CAXAMN010004291">
    <property type="protein sequence ID" value="CAK9008512.1"/>
    <property type="molecule type" value="Genomic_DNA"/>
</dbReference>
<comment type="caution">
    <text evidence="2">The sequence shown here is derived from an EMBL/GenBank/DDBJ whole genome shotgun (WGS) entry which is preliminary data.</text>
</comment>
<gene>
    <name evidence="2" type="ORF">CCMP2556_LOCUS9284</name>
</gene>
<accession>A0ABP0J2E8</accession>
<protein>
    <recommendedName>
        <fullName evidence="1">Band 7 domain-containing protein</fullName>
    </recommendedName>
</protein>
<evidence type="ECO:0000313" key="2">
    <source>
        <dbReference type="EMBL" id="CAK9008512.1"/>
    </source>
</evidence>
<dbReference type="Proteomes" id="UP001642484">
    <property type="component" value="Unassembled WGS sequence"/>
</dbReference>
<dbReference type="Pfam" id="PF01145">
    <property type="entry name" value="Band_7"/>
    <property type="match status" value="1"/>
</dbReference>
<name>A0ABP0J2E8_9DINO</name>
<reference evidence="2 3" key="1">
    <citation type="submission" date="2024-02" db="EMBL/GenBank/DDBJ databases">
        <authorList>
            <person name="Chen Y."/>
            <person name="Shah S."/>
            <person name="Dougan E. K."/>
            <person name="Thang M."/>
            <person name="Chan C."/>
        </authorList>
    </citation>
    <scope>NUCLEOTIDE SEQUENCE [LARGE SCALE GENOMIC DNA]</scope>
</reference>
<organism evidence="2 3">
    <name type="scientific">Durusdinium trenchii</name>
    <dbReference type="NCBI Taxonomy" id="1381693"/>
    <lineage>
        <taxon>Eukaryota</taxon>
        <taxon>Sar</taxon>
        <taxon>Alveolata</taxon>
        <taxon>Dinophyceae</taxon>
        <taxon>Suessiales</taxon>
        <taxon>Symbiodiniaceae</taxon>
        <taxon>Durusdinium</taxon>
    </lineage>
</organism>